<evidence type="ECO:0000256" key="2">
    <source>
        <dbReference type="ARBA" id="ARBA00022475"/>
    </source>
</evidence>
<feature type="transmembrane region" description="Helical" evidence="6">
    <location>
        <begin position="39"/>
        <end position="60"/>
    </location>
</feature>
<evidence type="ECO:0000313" key="7">
    <source>
        <dbReference type="EMBL" id="WFT76317.1"/>
    </source>
</evidence>
<dbReference type="Proteomes" id="UP001221597">
    <property type="component" value="Chromosome"/>
</dbReference>
<evidence type="ECO:0000256" key="4">
    <source>
        <dbReference type="ARBA" id="ARBA00022989"/>
    </source>
</evidence>
<feature type="transmembrane region" description="Helical" evidence="6">
    <location>
        <begin position="67"/>
        <end position="89"/>
    </location>
</feature>
<evidence type="ECO:0000256" key="1">
    <source>
        <dbReference type="ARBA" id="ARBA00004651"/>
    </source>
</evidence>
<accession>A0ABY8J3Y4</accession>
<dbReference type="RefSeq" id="WP_283078271.1">
    <property type="nucleotide sequence ID" value="NZ_CP121671.1"/>
</dbReference>
<dbReference type="Pfam" id="PF01810">
    <property type="entry name" value="LysE"/>
    <property type="match status" value="1"/>
</dbReference>
<dbReference type="InterPro" id="IPR001123">
    <property type="entry name" value="LeuE-type"/>
</dbReference>
<dbReference type="PANTHER" id="PTHR30086">
    <property type="entry name" value="ARGININE EXPORTER PROTEIN ARGO"/>
    <property type="match status" value="1"/>
</dbReference>
<proteinExistence type="predicted"/>
<keyword evidence="8" id="KW-1185">Reference proteome</keyword>
<dbReference type="PANTHER" id="PTHR30086:SF20">
    <property type="entry name" value="ARGININE EXPORTER PROTEIN ARGO-RELATED"/>
    <property type="match status" value="1"/>
</dbReference>
<keyword evidence="3 6" id="KW-0812">Transmembrane</keyword>
<protein>
    <submittedName>
        <fullName evidence="7">LysE family transporter</fullName>
    </submittedName>
</protein>
<evidence type="ECO:0000256" key="6">
    <source>
        <dbReference type="SAM" id="Phobius"/>
    </source>
</evidence>
<keyword evidence="4 6" id="KW-1133">Transmembrane helix</keyword>
<comment type="subcellular location">
    <subcellularLocation>
        <location evidence="1">Cell membrane</location>
        <topology evidence="1">Multi-pass membrane protein</topology>
    </subcellularLocation>
</comment>
<feature type="transmembrane region" description="Helical" evidence="6">
    <location>
        <begin position="185"/>
        <end position="203"/>
    </location>
</feature>
<organism evidence="7 8">
    <name type="scientific">Halobacillus naozhouensis</name>
    <dbReference type="NCBI Taxonomy" id="554880"/>
    <lineage>
        <taxon>Bacteria</taxon>
        <taxon>Bacillati</taxon>
        <taxon>Bacillota</taxon>
        <taxon>Bacilli</taxon>
        <taxon>Bacillales</taxon>
        <taxon>Bacillaceae</taxon>
        <taxon>Halobacillus</taxon>
    </lineage>
</organism>
<evidence type="ECO:0000256" key="3">
    <source>
        <dbReference type="ARBA" id="ARBA00022692"/>
    </source>
</evidence>
<dbReference type="EMBL" id="CP121671">
    <property type="protein sequence ID" value="WFT76317.1"/>
    <property type="molecule type" value="Genomic_DNA"/>
</dbReference>
<gene>
    <name evidence="7" type="ORF">P9989_08130</name>
</gene>
<reference evidence="7 8" key="1">
    <citation type="submission" date="2023-04" db="EMBL/GenBank/DDBJ databases">
        <title>Genome sequence of Halobacillus naozhouensis KACC 21980.</title>
        <authorList>
            <person name="Kim S."/>
            <person name="Heo J."/>
            <person name="Kwon S.-W."/>
        </authorList>
    </citation>
    <scope>NUCLEOTIDE SEQUENCE [LARGE SCALE GENOMIC DNA]</scope>
    <source>
        <strain evidence="7 8">KCTC 13234</strain>
    </source>
</reference>
<sequence>MLRLLLSGLIIGFVSSPTCPSNGEEIKHGTKYGFSSSLIVGVGAVMGDAIVLAAILLWLMPFIDSESLIVTFLWLFGSIVLFYVSWGIFKEIKTVEGVEVKQIKNIKRPFRHYFRAFWTGTAITAFNPFTVLWWMGLLTPIVDSGSSITVVYPLAVLLGAFVWFVSLAVLLHLGERWLNRKRRQFILLISGLAVLFYSIYFLIQFANEI</sequence>
<feature type="transmembrane region" description="Helical" evidence="6">
    <location>
        <begin position="150"/>
        <end position="173"/>
    </location>
</feature>
<name>A0ABY8J3Y4_9BACI</name>
<keyword evidence="5 6" id="KW-0472">Membrane</keyword>
<evidence type="ECO:0000313" key="8">
    <source>
        <dbReference type="Proteomes" id="UP001221597"/>
    </source>
</evidence>
<evidence type="ECO:0000256" key="5">
    <source>
        <dbReference type="ARBA" id="ARBA00023136"/>
    </source>
</evidence>
<keyword evidence="2" id="KW-1003">Cell membrane</keyword>